<proteinExistence type="predicted"/>
<evidence type="ECO:0000256" key="1">
    <source>
        <dbReference type="SAM" id="MobiDB-lite"/>
    </source>
</evidence>
<feature type="compositionally biased region" description="Low complexity" evidence="1">
    <location>
        <begin position="222"/>
        <end position="246"/>
    </location>
</feature>
<evidence type="ECO:0000313" key="3">
    <source>
        <dbReference type="EnsemblMetazoa" id="XP_008202742"/>
    </source>
</evidence>
<name>A0A7M7H1X6_NASVI</name>
<protein>
    <submittedName>
        <fullName evidence="3">Uncharacterized protein</fullName>
    </submittedName>
</protein>
<dbReference type="GeneID" id="103315476"/>
<keyword evidence="4" id="KW-1185">Reference proteome</keyword>
<dbReference type="InParanoid" id="A0A7M7H1X6"/>
<evidence type="ECO:0000313" key="4">
    <source>
        <dbReference type="Proteomes" id="UP000002358"/>
    </source>
</evidence>
<feature type="compositionally biased region" description="Basic residues" evidence="1">
    <location>
        <begin position="253"/>
        <end position="266"/>
    </location>
</feature>
<accession>A0A7M7H1X6</accession>
<dbReference type="KEGG" id="nvi:103315476"/>
<feature type="chain" id="PRO_5029493762" evidence="2">
    <location>
        <begin position="23"/>
        <end position="273"/>
    </location>
</feature>
<evidence type="ECO:0000256" key="2">
    <source>
        <dbReference type="SAM" id="SignalP"/>
    </source>
</evidence>
<dbReference type="RefSeq" id="XP_008202742.1">
    <property type="nucleotide sequence ID" value="XM_008204520.4"/>
</dbReference>
<feature type="compositionally biased region" description="Low complexity" evidence="1">
    <location>
        <begin position="146"/>
        <end position="213"/>
    </location>
</feature>
<sequence length="273" mass="29357">MDWLPTLLALLLLGGLVCRADAAALESSTIPAEPEDPETSTVPITSLRMYHFEPPVKRRSFKPAPSPKPAEEEPSNRTLELVQPRSGKLLLPVPPSHCYLNETKADDEEIVGWLAALPADRKLRLLKALGYDPANCTRPRRRCSKKTPPALAKLPTTTPKAAEEPPATTTSTSTTTSTTPAPSTSTSTTTTTTTLTPETEELTTTSSTTSTTEFAPRRRMLTPTTTTTTPGSSASTSSSTTTTTTVAPPPKKEKSKCRKKKKAAAKKLKETKE</sequence>
<dbReference type="EnsemblMetazoa" id="XM_008204520">
    <property type="protein sequence ID" value="XP_008202742"/>
    <property type="gene ID" value="LOC103315476"/>
</dbReference>
<dbReference type="Proteomes" id="UP000002358">
    <property type="component" value="Chromosome 1"/>
</dbReference>
<organism evidence="3 4">
    <name type="scientific">Nasonia vitripennis</name>
    <name type="common">Parasitic wasp</name>
    <dbReference type="NCBI Taxonomy" id="7425"/>
    <lineage>
        <taxon>Eukaryota</taxon>
        <taxon>Metazoa</taxon>
        <taxon>Ecdysozoa</taxon>
        <taxon>Arthropoda</taxon>
        <taxon>Hexapoda</taxon>
        <taxon>Insecta</taxon>
        <taxon>Pterygota</taxon>
        <taxon>Neoptera</taxon>
        <taxon>Endopterygota</taxon>
        <taxon>Hymenoptera</taxon>
        <taxon>Apocrita</taxon>
        <taxon>Proctotrupomorpha</taxon>
        <taxon>Chalcidoidea</taxon>
        <taxon>Pteromalidae</taxon>
        <taxon>Pteromalinae</taxon>
        <taxon>Nasonia</taxon>
    </lineage>
</organism>
<reference evidence="3" key="1">
    <citation type="submission" date="2021-01" db="UniProtKB">
        <authorList>
            <consortium name="EnsemblMetazoa"/>
        </authorList>
    </citation>
    <scope>IDENTIFICATION</scope>
</reference>
<feature type="region of interest" description="Disordered" evidence="1">
    <location>
        <begin position="134"/>
        <end position="273"/>
    </location>
</feature>
<feature type="signal peptide" evidence="2">
    <location>
        <begin position="1"/>
        <end position="22"/>
    </location>
</feature>
<dbReference type="AlphaFoldDB" id="A0A7M7H1X6"/>
<keyword evidence="2" id="KW-0732">Signal</keyword>
<feature type="region of interest" description="Disordered" evidence="1">
    <location>
        <begin position="57"/>
        <end position="79"/>
    </location>
</feature>